<feature type="coiled-coil region" evidence="1">
    <location>
        <begin position="53"/>
        <end position="122"/>
    </location>
</feature>
<evidence type="ECO:0000256" key="2">
    <source>
        <dbReference type="SAM" id="Phobius"/>
    </source>
</evidence>
<reference evidence="3 4" key="1">
    <citation type="journal article" date="2013" name="Genome Biol.">
        <title>Genomic analysis reveals key aspects of prokaryotic symbiosis in the phototrophic consortium "Chlorochromatium aggregatum".</title>
        <authorList>
            <person name="Liu Z."/>
            <person name="Muller J."/>
            <person name="Li T."/>
            <person name="Alvey R.M."/>
            <person name="Vogl K."/>
            <person name="Frigaard N.U."/>
            <person name="Rockwell N.C."/>
            <person name="Boyd E.S."/>
            <person name="Tomsho L.P."/>
            <person name="Schuster S.C."/>
            <person name="Henke P."/>
            <person name="Rohde M."/>
            <person name="Overmann J."/>
            <person name="Bryant D.A."/>
        </authorList>
    </citation>
    <scope>NUCLEOTIDE SEQUENCE [LARGE SCALE GENOMIC DNA]</scope>
    <source>
        <strain evidence="3">CR</strain>
    </source>
</reference>
<dbReference type="Pfam" id="PF20567">
    <property type="entry name" value="DUF6776"/>
    <property type="match status" value="1"/>
</dbReference>
<dbReference type="EMBL" id="CP004885">
    <property type="protein sequence ID" value="AGX87349.1"/>
    <property type="molecule type" value="Genomic_DNA"/>
</dbReference>
<keyword evidence="2" id="KW-0812">Transmembrane</keyword>
<evidence type="ECO:0000313" key="3">
    <source>
        <dbReference type="EMBL" id="AGX87349.1"/>
    </source>
</evidence>
<proteinExistence type="predicted"/>
<keyword evidence="2" id="KW-1133">Transmembrane helix</keyword>
<sequence>MFWRTVPRRYPPRAVQVSVCAAWAPPWRWAALLLAAAVLAATLWGLGWGDATMQQLRQERDALRERVTQLEQSLHTVQAAADAARTLQATQRAAQEQWLAVHRAIEAENHRLREDLAFFERLIPASGAPGLSIRGLQAQKLASGEWSWQVLVMQSAKNPSPTRVQLALTFSGRAHGKPWSAGLASGLVPLEVVQYVRRQGVFRPPANAVLQQVTARVYLDGVVRAERTIPL</sequence>
<dbReference type="RefSeq" id="WP_022772398.1">
    <property type="nucleotide sequence ID" value="NC_022576.1"/>
</dbReference>
<dbReference type="InterPro" id="IPR046703">
    <property type="entry name" value="DUF6776"/>
</dbReference>
<name>U5NB13_9BURK</name>
<dbReference type="KEGG" id="cbx:Cenrod_1257"/>
<gene>
    <name evidence="3" type="ORF">Cenrod_1257</name>
</gene>
<feature type="transmembrane region" description="Helical" evidence="2">
    <location>
        <begin position="27"/>
        <end position="48"/>
    </location>
</feature>
<keyword evidence="1" id="KW-0175">Coiled coil</keyword>
<dbReference type="eggNOG" id="ENOG502Z8KI">
    <property type="taxonomic scope" value="Bacteria"/>
</dbReference>
<evidence type="ECO:0000313" key="4">
    <source>
        <dbReference type="Proteomes" id="UP000017184"/>
    </source>
</evidence>
<dbReference type="OrthoDB" id="8585321at2"/>
<protein>
    <submittedName>
        <fullName evidence="3">Uncharacterized protein</fullName>
    </submittedName>
</protein>
<dbReference type="HOGENOM" id="CLU_096797_0_0_4"/>
<dbReference type="Proteomes" id="UP000017184">
    <property type="component" value="Chromosome"/>
</dbReference>
<accession>U5NB13</accession>
<organism evidence="3 4">
    <name type="scientific">Candidatus Symbiobacter mobilis CR</name>
    <dbReference type="NCBI Taxonomy" id="946483"/>
    <lineage>
        <taxon>Bacteria</taxon>
        <taxon>Pseudomonadati</taxon>
        <taxon>Pseudomonadota</taxon>
        <taxon>Betaproteobacteria</taxon>
        <taxon>Burkholderiales</taxon>
        <taxon>Comamonadaceae</taxon>
    </lineage>
</organism>
<dbReference type="AlphaFoldDB" id="U5NB13"/>
<keyword evidence="4" id="KW-1185">Reference proteome</keyword>
<evidence type="ECO:0000256" key="1">
    <source>
        <dbReference type="SAM" id="Coils"/>
    </source>
</evidence>
<keyword evidence="2" id="KW-0472">Membrane</keyword>
<dbReference type="STRING" id="946483.Cenrod_1257"/>